<keyword evidence="1" id="KW-1133">Transmembrane helix</keyword>
<dbReference type="Proteomes" id="UP000800040">
    <property type="component" value="Unassembled WGS sequence"/>
</dbReference>
<gene>
    <name evidence="3" type="ORF">BDW02DRAFT_618021</name>
</gene>
<evidence type="ECO:0000256" key="1">
    <source>
        <dbReference type="SAM" id="Phobius"/>
    </source>
</evidence>
<feature type="transmembrane region" description="Helical" evidence="1">
    <location>
        <begin position="174"/>
        <end position="194"/>
    </location>
</feature>
<dbReference type="OrthoDB" id="3210850at2759"/>
<dbReference type="PANTHER" id="PTHR38848:SF3">
    <property type="entry name" value="G-PROTEIN COUPLED RECEPTORS FAMILY 3 PROFILE DOMAIN-CONTAINING PROTEIN"/>
    <property type="match status" value="1"/>
</dbReference>
<feature type="chain" id="PRO_5025544410" description="G-protein coupled receptors family 1 profile domain-containing protein" evidence="2">
    <location>
        <begin position="24"/>
        <end position="351"/>
    </location>
</feature>
<feature type="transmembrane region" description="Helical" evidence="1">
    <location>
        <begin position="96"/>
        <end position="123"/>
    </location>
</feature>
<feature type="signal peptide" evidence="2">
    <location>
        <begin position="1"/>
        <end position="23"/>
    </location>
</feature>
<name>A0A6A5KVH1_9PLEO</name>
<evidence type="ECO:0000256" key="2">
    <source>
        <dbReference type="SAM" id="SignalP"/>
    </source>
</evidence>
<reference evidence="3" key="1">
    <citation type="submission" date="2020-01" db="EMBL/GenBank/DDBJ databases">
        <authorList>
            <consortium name="DOE Joint Genome Institute"/>
            <person name="Haridas S."/>
            <person name="Albert R."/>
            <person name="Binder M."/>
            <person name="Bloem J."/>
            <person name="Labutti K."/>
            <person name="Salamov A."/>
            <person name="Andreopoulos B."/>
            <person name="Baker S.E."/>
            <person name="Barry K."/>
            <person name="Bills G."/>
            <person name="Bluhm B.H."/>
            <person name="Cannon C."/>
            <person name="Castanera R."/>
            <person name="Culley D.E."/>
            <person name="Daum C."/>
            <person name="Ezra D."/>
            <person name="Gonzalez J.B."/>
            <person name="Henrissat B."/>
            <person name="Kuo A."/>
            <person name="Liang C."/>
            <person name="Lipzen A."/>
            <person name="Lutzoni F."/>
            <person name="Magnuson J."/>
            <person name="Mondo S."/>
            <person name="Nolan M."/>
            <person name="Ohm R."/>
            <person name="Pangilinan J."/>
            <person name="Park H.-J."/>
            <person name="Ramirez L."/>
            <person name="Alfaro M."/>
            <person name="Sun H."/>
            <person name="Tritt A."/>
            <person name="Yoshinaga Y."/>
            <person name="Zwiers L.-H."/>
            <person name="Turgeon B.G."/>
            <person name="Goodwin S.B."/>
            <person name="Spatafora J.W."/>
            <person name="Crous P.W."/>
            <person name="Grigoriev I.V."/>
        </authorList>
    </citation>
    <scope>NUCLEOTIDE SEQUENCE</scope>
    <source>
        <strain evidence="3">P77</strain>
    </source>
</reference>
<dbReference type="PANTHER" id="PTHR38848">
    <property type="entry name" value="G-PROTEIN COUPLED RECEPTORS FAMILY 3 PROFILE DOMAIN-CONTAINING PROTEIN"/>
    <property type="match status" value="1"/>
</dbReference>
<keyword evidence="4" id="KW-1185">Reference proteome</keyword>
<dbReference type="AlphaFoldDB" id="A0A6A5KVH1"/>
<evidence type="ECO:0000313" key="3">
    <source>
        <dbReference type="EMBL" id="KAF1838986.1"/>
    </source>
</evidence>
<organism evidence="3 4">
    <name type="scientific">Decorospora gaudefroyi</name>
    <dbReference type="NCBI Taxonomy" id="184978"/>
    <lineage>
        <taxon>Eukaryota</taxon>
        <taxon>Fungi</taxon>
        <taxon>Dikarya</taxon>
        <taxon>Ascomycota</taxon>
        <taxon>Pezizomycotina</taxon>
        <taxon>Dothideomycetes</taxon>
        <taxon>Pleosporomycetidae</taxon>
        <taxon>Pleosporales</taxon>
        <taxon>Pleosporineae</taxon>
        <taxon>Pleosporaceae</taxon>
        <taxon>Decorospora</taxon>
    </lineage>
</organism>
<sequence>MTAILRICISLAVTVSSAPPLSARPPISRTSLWLIDGLQVSRRAPVVDGEPNSARSIFVATSIFFVIVMAILFGAKHARVRCYRARMIDLRRWKRLTVTQIYIFVLYTLSICFVVVSAVLLSGMGLEEARTCKEAIRMCLIFYAGSKVVMYLFLVERAHAVRAPYLRRYRDPLWLWSTIGTVGILGGICVAGSVNPLYGISGEPGRCHIGLRRYAAIPLLTCDIVVNVFLTLVFVHLMSPMLKGNVFPNSSRASRLTRWTMTLFARSKQKAEVDLHRSNQKTLVGCVLVIVPTTGNLAALAILQGEELGFLCLMLCNFDILWAACVLHWLTLAGTDETEKAPTMSVARNRL</sequence>
<keyword evidence="1" id="KW-0812">Transmembrane</keyword>
<keyword evidence="1" id="KW-0472">Membrane</keyword>
<accession>A0A6A5KVH1</accession>
<feature type="transmembrane region" description="Helical" evidence="1">
    <location>
        <begin position="214"/>
        <end position="235"/>
    </location>
</feature>
<dbReference type="EMBL" id="ML975247">
    <property type="protein sequence ID" value="KAF1838986.1"/>
    <property type="molecule type" value="Genomic_DNA"/>
</dbReference>
<keyword evidence="2" id="KW-0732">Signal</keyword>
<evidence type="ECO:0000313" key="4">
    <source>
        <dbReference type="Proteomes" id="UP000800040"/>
    </source>
</evidence>
<feature type="transmembrane region" description="Helical" evidence="1">
    <location>
        <begin position="57"/>
        <end position="75"/>
    </location>
</feature>
<protein>
    <recommendedName>
        <fullName evidence="5">G-protein coupled receptors family 1 profile domain-containing protein</fullName>
    </recommendedName>
</protein>
<feature type="transmembrane region" description="Helical" evidence="1">
    <location>
        <begin position="308"/>
        <end position="330"/>
    </location>
</feature>
<proteinExistence type="predicted"/>
<feature type="transmembrane region" description="Helical" evidence="1">
    <location>
        <begin position="135"/>
        <end position="154"/>
    </location>
</feature>
<feature type="transmembrane region" description="Helical" evidence="1">
    <location>
        <begin position="283"/>
        <end position="302"/>
    </location>
</feature>
<evidence type="ECO:0008006" key="5">
    <source>
        <dbReference type="Google" id="ProtNLM"/>
    </source>
</evidence>